<dbReference type="EMBL" id="CP014223">
    <property type="protein sequence ID" value="AMJ39820.1"/>
    <property type="molecule type" value="Genomic_DNA"/>
</dbReference>
<dbReference type="PANTHER" id="PTHR39179">
    <property type="entry name" value="SPORE COAT PROTEIN I"/>
    <property type="match status" value="1"/>
</dbReference>
<dbReference type="OrthoDB" id="9771902at2"/>
<name>A0A110A6N1_ANAPI</name>
<dbReference type="Gene3D" id="3.30.200.20">
    <property type="entry name" value="Phosphorylase Kinase, domain 1"/>
    <property type="match status" value="1"/>
</dbReference>
<dbReference type="KEGG" id="cpro:CPRO_01970"/>
<evidence type="ECO:0000313" key="2">
    <source>
        <dbReference type="EMBL" id="SHE28134.1"/>
    </source>
</evidence>
<evidence type="ECO:0000313" key="4">
    <source>
        <dbReference type="Proteomes" id="UP000184204"/>
    </source>
</evidence>
<protein>
    <submittedName>
        <fullName evidence="1">Spore coat protein S</fullName>
    </submittedName>
    <submittedName>
        <fullName evidence="2">Spore coat protein, CotS family</fullName>
    </submittedName>
</protein>
<dbReference type="Gene3D" id="3.90.1200.10">
    <property type="match status" value="1"/>
</dbReference>
<keyword evidence="3" id="KW-1185">Reference proteome</keyword>
<dbReference type="GO" id="GO:0042601">
    <property type="term" value="C:endospore-forming forespore"/>
    <property type="evidence" value="ECO:0007669"/>
    <property type="project" value="TreeGrafter"/>
</dbReference>
<dbReference type="Proteomes" id="UP000184204">
    <property type="component" value="Unassembled WGS sequence"/>
</dbReference>
<reference evidence="4" key="3">
    <citation type="submission" date="2016-11" db="EMBL/GenBank/DDBJ databases">
        <authorList>
            <person name="Jaros S."/>
            <person name="Januszkiewicz K."/>
            <person name="Wedrychowicz H."/>
        </authorList>
    </citation>
    <scope>NUCLEOTIDE SEQUENCE [LARGE SCALE GENOMIC DNA]</scope>
    <source>
        <strain evidence="4">DSM 1682</strain>
    </source>
</reference>
<sequence length="328" mass="37426">MEEIYEKILWEGYGLRFYSGTRTRTGLVCKTDKGLRELKKARERMNGIRYAHDVKECLYGNGFTVISRFYNTMDGQPCFVKEGAVYVLEELLPTAALEEDGKEAFIRGAETLGKMHLCAKGLESRFVQWDKERLPAQFAKRRAELAKIKRRIQKQGGYDAIDLLVLDNYDTYMEQTLQAEALLAEANYSTLFEKARGEGTFCHHSFKGENLRVSDGGKLFVGGFEGCSSDIPLLDLAAYLKRYMKKTEGDKDGVVGMLEAYQKNNPLEEGEKVLLQALVIYPEKFLRLINEYYNKRRACVSPAMQERLALAAEEEGRAKELYSYIRGV</sequence>
<proteinExistence type="predicted"/>
<reference evidence="1 3" key="1">
    <citation type="journal article" date="2016" name="Genome Announc.">
        <title>Complete Genome Sequence of the Amino Acid-Fermenting Clostridium propionicum X2 (DSM 1682).</title>
        <authorList>
            <person name="Poehlein A."/>
            <person name="Schlien K."/>
            <person name="Chowdhury N.P."/>
            <person name="Gottschalk G."/>
            <person name="Buckel W."/>
            <person name="Daniel R."/>
        </authorList>
    </citation>
    <scope>NUCLEOTIDE SEQUENCE [LARGE SCALE GENOMIC DNA]</scope>
    <source>
        <strain evidence="1 3">X2</strain>
    </source>
</reference>
<dbReference type="EMBL" id="FQUA01000001">
    <property type="protein sequence ID" value="SHE28134.1"/>
    <property type="molecule type" value="Genomic_DNA"/>
</dbReference>
<gene>
    <name evidence="1" type="primary">cotS</name>
    <name evidence="1" type="ORF">CPRO_01970</name>
    <name evidence="2" type="ORF">SAMN02745151_00156</name>
</gene>
<keyword evidence="2" id="KW-0167">Capsid protein</keyword>
<dbReference type="SUPFAM" id="SSF56112">
    <property type="entry name" value="Protein kinase-like (PK-like)"/>
    <property type="match status" value="1"/>
</dbReference>
<evidence type="ECO:0000313" key="1">
    <source>
        <dbReference type="EMBL" id="AMJ39820.1"/>
    </source>
</evidence>
<reference evidence="3" key="2">
    <citation type="submission" date="2016-01" db="EMBL/GenBank/DDBJ databases">
        <authorList>
            <person name="Poehlein A."/>
            <person name="Schlien K."/>
            <person name="Gottschalk G."/>
            <person name="Buckel W."/>
            <person name="Daniel R."/>
        </authorList>
    </citation>
    <scope>NUCLEOTIDE SEQUENCE [LARGE SCALE GENOMIC DNA]</scope>
    <source>
        <strain evidence="3">X2</strain>
    </source>
</reference>
<evidence type="ECO:0000313" key="3">
    <source>
        <dbReference type="Proteomes" id="UP000068026"/>
    </source>
</evidence>
<dbReference type="InterPro" id="IPR011009">
    <property type="entry name" value="Kinase-like_dom_sf"/>
</dbReference>
<reference evidence="2" key="4">
    <citation type="submission" date="2016-11" db="EMBL/GenBank/DDBJ databases">
        <authorList>
            <person name="Varghese N."/>
            <person name="Submissions S."/>
        </authorList>
    </citation>
    <scope>NUCLEOTIDE SEQUENCE</scope>
    <source>
        <strain evidence="2">DSM 1682</strain>
    </source>
</reference>
<organism evidence="2 4">
    <name type="scientific">Anaerotignum propionicum DSM 1682</name>
    <dbReference type="NCBI Taxonomy" id="991789"/>
    <lineage>
        <taxon>Bacteria</taxon>
        <taxon>Bacillati</taxon>
        <taxon>Bacillota</taxon>
        <taxon>Clostridia</taxon>
        <taxon>Lachnospirales</taxon>
        <taxon>Anaerotignaceae</taxon>
        <taxon>Anaerotignum</taxon>
    </lineage>
</organism>
<dbReference type="RefSeq" id="WP_066046825.1">
    <property type="nucleotide sequence ID" value="NZ_CP014223.1"/>
</dbReference>
<dbReference type="AlphaFoldDB" id="A0A110A6N1"/>
<dbReference type="InterPro" id="IPR047175">
    <property type="entry name" value="CotS-like"/>
</dbReference>
<keyword evidence="2" id="KW-0946">Virion</keyword>
<accession>A0A110A6N1</accession>
<dbReference type="PANTHER" id="PTHR39179:SF1">
    <property type="entry name" value="SPORE COAT PROTEIN I"/>
    <property type="match status" value="1"/>
</dbReference>
<dbReference type="Proteomes" id="UP000068026">
    <property type="component" value="Chromosome"/>
</dbReference>